<dbReference type="Pfam" id="PF14134">
    <property type="entry name" value="DUF4301"/>
    <property type="match status" value="1"/>
</dbReference>
<accession>A0A5C6B4F8</accession>
<evidence type="ECO:0000259" key="1">
    <source>
        <dbReference type="Pfam" id="PF14134"/>
    </source>
</evidence>
<comment type="caution">
    <text evidence="2">The sequence shown here is derived from an EMBL/GenBank/DDBJ whole genome shotgun (WGS) entry which is preliminary data.</text>
</comment>
<sequence length="503" mass="55001">MDLLMSFTDADQEFWRQYGVNLEEVQRQQAQMANRPPAPVLVRPCTIGDGIEQLPADVHSDLIAMHRASVDAGRWLKFVPASGAATRMFAVASDEDKQRFREALDQFAFADDVHRWFTEQGIDLNDQSSTAGDDDVVNAVISSPGLDFGRLPKGLVKFHKYPDQARTPFEEHLLEAQAGFGAEGKPLKAHFTVGGDHVELFAEQLRKFAAGRDGVSLDVGFSVQHPSTDTIALDDAGELLRDELGQPVMRPGGHGALVENLHEVQGDLVFVKNIDNVGHEHAQDASVKWMQVLGGYLVRLQAAIHQHLRALETGDAAAVSAAADFVKVTFPDSTQSETTDQQVLRASLIAQLRRPLRVCGMVENVGEPGGGPFWVQKPDGTISAEIVESAEVNADDSAQQAIFGKATHFNPVFIAAAVRDENGELFDLRNFVDHDRAIITRKRVGGEFATVLERPGLWNGTMSGWNTVFVEVPIDVFSPVKTVFDLMRKEHQPPGDDGGSANL</sequence>
<protein>
    <recommendedName>
        <fullName evidence="1">DUF4301 domain-containing protein</fullName>
    </recommendedName>
</protein>
<dbReference type="Proteomes" id="UP000320735">
    <property type="component" value="Unassembled WGS sequence"/>
</dbReference>
<name>A0A5C6B4F8_9PLAN</name>
<reference evidence="2 3" key="1">
    <citation type="submission" date="2019-02" db="EMBL/GenBank/DDBJ databases">
        <title>Deep-cultivation of Planctomycetes and their phenomic and genomic characterization uncovers novel biology.</title>
        <authorList>
            <person name="Wiegand S."/>
            <person name="Jogler M."/>
            <person name="Boedeker C."/>
            <person name="Pinto D."/>
            <person name="Vollmers J."/>
            <person name="Rivas-Marin E."/>
            <person name="Kohn T."/>
            <person name="Peeters S.H."/>
            <person name="Heuer A."/>
            <person name="Rast P."/>
            <person name="Oberbeckmann S."/>
            <person name="Bunk B."/>
            <person name="Jeske O."/>
            <person name="Meyerdierks A."/>
            <person name="Storesund J.E."/>
            <person name="Kallscheuer N."/>
            <person name="Luecker S."/>
            <person name="Lage O.M."/>
            <person name="Pohl T."/>
            <person name="Merkel B.J."/>
            <person name="Hornburger P."/>
            <person name="Mueller R.-W."/>
            <person name="Bruemmer F."/>
            <person name="Labrenz M."/>
            <person name="Spormann A.M."/>
            <person name="Op Den Camp H."/>
            <person name="Overmann J."/>
            <person name="Amann R."/>
            <person name="Jetten M.S.M."/>
            <person name="Mascher T."/>
            <person name="Medema M.H."/>
            <person name="Devos D.P."/>
            <person name="Kaster A.-K."/>
            <person name="Ovreas L."/>
            <person name="Rohde M."/>
            <person name="Galperin M.Y."/>
            <person name="Jogler C."/>
        </authorList>
    </citation>
    <scope>NUCLEOTIDE SEQUENCE [LARGE SCALE GENOMIC DNA]</scope>
    <source>
        <strain evidence="2 3">CA54</strain>
    </source>
</reference>
<dbReference type="OrthoDB" id="5572060at2"/>
<evidence type="ECO:0000313" key="2">
    <source>
        <dbReference type="EMBL" id="TWU06818.1"/>
    </source>
</evidence>
<proteinExistence type="predicted"/>
<dbReference type="EMBL" id="SJPP01000003">
    <property type="protein sequence ID" value="TWU06818.1"/>
    <property type="molecule type" value="Genomic_DNA"/>
</dbReference>
<dbReference type="AlphaFoldDB" id="A0A5C6B4F8"/>
<feature type="domain" description="DUF4301" evidence="1">
    <location>
        <begin position="11"/>
        <end position="492"/>
    </location>
</feature>
<organism evidence="2 3">
    <name type="scientific">Symmachiella macrocystis</name>
    <dbReference type="NCBI Taxonomy" id="2527985"/>
    <lineage>
        <taxon>Bacteria</taxon>
        <taxon>Pseudomonadati</taxon>
        <taxon>Planctomycetota</taxon>
        <taxon>Planctomycetia</taxon>
        <taxon>Planctomycetales</taxon>
        <taxon>Planctomycetaceae</taxon>
        <taxon>Symmachiella</taxon>
    </lineage>
</organism>
<keyword evidence="3" id="KW-1185">Reference proteome</keyword>
<dbReference type="InterPro" id="IPR025393">
    <property type="entry name" value="DUF4301"/>
</dbReference>
<evidence type="ECO:0000313" key="3">
    <source>
        <dbReference type="Proteomes" id="UP000320735"/>
    </source>
</evidence>
<gene>
    <name evidence="2" type="ORF">CA54_52170</name>
</gene>